<accession>A0A7R9L9B3</accession>
<dbReference type="Proteomes" id="UP000728032">
    <property type="component" value="Unassembled WGS sequence"/>
</dbReference>
<proteinExistence type="predicted"/>
<dbReference type="SUPFAM" id="SSF48726">
    <property type="entry name" value="Immunoglobulin"/>
    <property type="match status" value="1"/>
</dbReference>
<evidence type="ECO:0008006" key="3">
    <source>
        <dbReference type="Google" id="ProtNLM"/>
    </source>
</evidence>
<evidence type="ECO:0000313" key="1">
    <source>
        <dbReference type="EMBL" id="CAD7637454.1"/>
    </source>
</evidence>
<gene>
    <name evidence="1" type="ORF">ONB1V03_LOCUS821</name>
</gene>
<organism evidence="1">
    <name type="scientific">Oppiella nova</name>
    <dbReference type="NCBI Taxonomy" id="334625"/>
    <lineage>
        <taxon>Eukaryota</taxon>
        <taxon>Metazoa</taxon>
        <taxon>Ecdysozoa</taxon>
        <taxon>Arthropoda</taxon>
        <taxon>Chelicerata</taxon>
        <taxon>Arachnida</taxon>
        <taxon>Acari</taxon>
        <taxon>Acariformes</taxon>
        <taxon>Sarcoptiformes</taxon>
        <taxon>Oribatida</taxon>
        <taxon>Brachypylina</taxon>
        <taxon>Oppioidea</taxon>
        <taxon>Oppiidae</taxon>
        <taxon>Oppiella</taxon>
    </lineage>
</organism>
<reference evidence="1" key="1">
    <citation type="submission" date="2020-11" db="EMBL/GenBank/DDBJ databases">
        <authorList>
            <person name="Tran Van P."/>
        </authorList>
    </citation>
    <scope>NUCLEOTIDE SEQUENCE</scope>
</reference>
<dbReference type="OrthoDB" id="6478865at2759"/>
<dbReference type="Gene3D" id="2.60.40.10">
    <property type="entry name" value="Immunoglobulins"/>
    <property type="match status" value="1"/>
</dbReference>
<dbReference type="AlphaFoldDB" id="A0A7R9L9B3"/>
<dbReference type="EMBL" id="OC914913">
    <property type="protein sequence ID" value="CAD7637454.1"/>
    <property type="molecule type" value="Genomic_DNA"/>
</dbReference>
<sequence length="340" mass="38410">MASDGDADQSYGVLVFGQHLVHLDLASMHSQAQGVRESTVIIINTNTNFIIISCDSLNMDSSGSVVLDCQFEMDEHRDRKAVLKWYHKGDPVPIYQWIISKENRKYSDKIEPFVDKNYSIGDKLTKFRAIRLISPPMSLSGEYECTVQSIDGHDIKTTELIIYVTAKNFTIKAIEVDNGVNISCEGTGLSPEPKLALFRITQTNESNGINAIEVKDKTTTSLSREESGLYNISLTAQVYEDSYSSGIDVTDHYECRLMIEKTDYMETRNLAIQSDKYNTKENIEFLLYRLAHKTSFAQFFAQQIHTSSGTGISGSPSSGSRQHYDHRLCHIKEETEHEFI</sequence>
<dbReference type="InterPro" id="IPR013783">
    <property type="entry name" value="Ig-like_fold"/>
</dbReference>
<dbReference type="InterPro" id="IPR036179">
    <property type="entry name" value="Ig-like_dom_sf"/>
</dbReference>
<dbReference type="PANTHER" id="PTHR21261">
    <property type="entry name" value="BEAT PROTEIN"/>
    <property type="match status" value="1"/>
</dbReference>
<name>A0A7R9L9B3_9ACAR</name>
<protein>
    <recommendedName>
        <fullName evidence="3">Ig-like domain-containing protein</fullName>
    </recommendedName>
</protein>
<dbReference type="EMBL" id="CAJPVJ010000088">
    <property type="protein sequence ID" value="CAG2160556.1"/>
    <property type="molecule type" value="Genomic_DNA"/>
</dbReference>
<keyword evidence="2" id="KW-1185">Reference proteome</keyword>
<evidence type="ECO:0000313" key="2">
    <source>
        <dbReference type="Proteomes" id="UP000728032"/>
    </source>
</evidence>